<gene>
    <name evidence="2" type="ORF">AK830_g2620</name>
</gene>
<evidence type="ECO:0000313" key="2">
    <source>
        <dbReference type="EMBL" id="KPM43966.1"/>
    </source>
</evidence>
<name>A0A0P7BTN7_9HYPO</name>
<dbReference type="STRING" id="78410.A0A0P7BTN7"/>
<feature type="domain" description="DUF7600" evidence="1">
    <location>
        <begin position="153"/>
        <end position="314"/>
    </location>
</feature>
<reference evidence="2 3" key="1">
    <citation type="submission" date="2015-09" db="EMBL/GenBank/DDBJ databases">
        <title>Draft genome of a European isolate of the apple canker pathogen Neonectria ditissima.</title>
        <authorList>
            <person name="Gomez-Cortecero A."/>
            <person name="Harrison R.J."/>
            <person name="Armitage A.D."/>
        </authorList>
    </citation>
    <scope>NUCLEOTIDE SEQUENCE [LARGE SCALE GENOMIC DNA]</scope>
    <source>
        <strain evidence="2 3">R09/05</strain>
    </source>
</reference>
<dbReference type="InterPro" id="IPR056021">
    <property type="entry name" value="DUF7600"/>
</dbReference>
<dbReference type="AlphaFoldDB" id="A0A0P7BTN7"/>
<protein>
    <recommendedName>
        <fullName evidence="1">DUF7600 domain-containing protein</fullName>
    </recommendedName>
</protein>
<evidence type="ECO:0000313" key="3">
    <source>
        <dbReference type="Proteomes" id="UP000050424"/>
    </source>
</evidence>
<comment type="caution">
    <text evidence="2">The sequence shown here is derived from an EMBL/GenBank/DDBJ whole genome shotgun (WGS) entry which is preliminary data.</text>
</comment>
<dbReference type="OrthoDB" id="5273847at2759"/>
<accession>A0A0P7BTN7</accession>
<evidence type="ECO:0000259" key="1">
    <source>
        <dbReference type="Pfam" id="PF24539"/>
    </source>
</evidence>
<keyword evidence="3" id="KW-1185">Reference proteome</keyword>
<organism evidence="2 3">
    <name type="scientific">Neonectria ditissima</name>
    <dbReference type="NCBI Taxonomy" id="78410"/>
    <lineage>
        <taxon>Eukaryota</taxon>
        <taxon>Fungi</taxon>
        <taxon>Dikarya</taxon>
        <taxon>Ascomycota</taxon>
        <taxon>Pezizomycotina</taxon>
        <taxon>Sordariomycetes</taxon>
        <taxon>Hypocreomycetidae</taxon>
        <taxon>Hypocreales</taxon>
        <taxon>Nectriaceae</taxon>
        <taxon>Neonectria</taxon>
    </lineage>
</organism>
<sequence length="548" mass="61451">MKFNPVDIPELQDLLQSLKASGPARPDEHNKSCVQAPGKTPDCFVRLPQEIIQELLILSQSKDVASFRLASRTIATSPLSARFWKSRFSEGYEYHYIIEAHGSKPGSWRALYDGVSRIQTSPGLINRKRLWNSALKLRNTLEQINGPCHGRSLCSFFEPDSPVDNADWFSARYGSTGPEGMFFGGVRVLRIRVFDVPAKFHRLFVSFVQLNHGTFISGFRFQQRNGDETLVGYIHRSREVPLSIPSQLDIYGWHLAFHESGIKAIAAVMEDETVSSWVGEHAGSSKRRLVGNLQRLSTLKAEFDALKLVSLSLPLPDKQFSVRDLYLWSPDIPRQGVQFNGRGGSDAYFNAGRRNISIVPYATVEFGGTHGQDNSQLIEIVGWAFGTPDDFGIQFIYTDPSKNKSIGRVEPLVDRRSRLNLRYSRTPFSIDGPGGETIISIHVAKREGPILKIQINLAREVVFSPLMSYTYNGPLTVIKPSGNTVIGFYYVLVWRSLVRAGMPRVNKVARLQRLCGKGSLKLIDVMVDIQGNLMRIQRTSKSAKIYQG</sequence>
<dbReference type="Pfam" id="PF24539">
    <property type="entry name" value="DUF7600"/>
    <property type="match status" value="1"/>
</dbReference>
<dbReference type="Proteomes" id="UP000050424">
    <property type="component" value="Unassembled WGS sequence"/>
</dbReference>
<dbReference type="EMBL" id="LKCW01000025">
    <property type="protein sequence ID" value="KPM43966.1"/>
    <property type="molecule type" value="Genomic_DNA"/>
</dbReference>
<proteinExistence type="predicted"/>